<dbReference type="Gene3D" id="3.40.309.10">
    <property type="entry name" value="Aldehyde Dehydrogenase, Chain A, domain 2"/>
    <property type="match status" value="1"/>
</dbReference>
<dbReference type="Gene3D" id="3.40.605.10">
    <property type="entry name" value="Aldehyde Dehydrogenase, Chain A, domain 1"/>
    <property type="match status" value="1"/>
</dbReference>
<keyword evidence="4" id="KW-1185">Reference proteome</keyword>
<feature type="domain" description="Aldehyde dehydrogenase" evidence="2">
    <location>
        <begin position="43"/>
        <end position="187"/>
    </location>
</feature>
<dbReference type="InterPro" id="IPR050740">
    <property type="entry name" value="Aldehyde_DH_Superfamily"/>
</dbReference>
<organism evidence="3 4">
    <name type="scientific">Yinghuangia aomiensis</name>
    <dbReference type="NCBI Taxonomy" id="676205"/>
    <lineage>
        <taxon>Bacteria</taxon>
        <taxon>Bacillati</taxon>
        <taxon>Actinomycetota</taxon>
        <taxon>Actinomycetes</taxon>
        <taxon>Kitasatosporales</taxon>
        <taxon>Streptomycetaceae</taxon>
        <taxon>Yinghuangia</taxon>
    </lineage>
</organism>
<comment type="caution">
    <text evidence="3">The sequence shown here is derived from an EMBL/GenBank/DDBJ whole genome shotgun (WGS) entry which is preliminary data.</text>
</comment>
<dbReference type="PANTHER" id="PTHR43353:SF5">
    <property type="entry name" value="SUCCINATE-SEMIALDEHYDE DEHYDROGENASE, MITOCHONDRIAL"/>
    <property type="match status" value="1"/>
</dbReference>
<dbReference type="InterPro" id="IPR016161">
    <property type="entry name" value="Ald_DH/histidinol_DH"/>
</dbReference>
<dbReference type="Proteomes" id="UP001500466">
    <property type="component" value="Unassembled WGS sequence"/>
</dbReference>
<name>A0ABP9I6T7_9ACTN</name>
<dbReference type="RefSeq" id="WP_345679830.1">
    <property type="nucleotide sequence ID" value="NZ_BAABHS010000036.1"/>
</dbReference>
<dbReference type="InterPro" id="IPR015590">
    <property type="entry name" value="Aldehyde_DH_dom"/>
</dbReference>
<dbReference type="EMBL" id="BAABHS010000036">
    <property type="protein sequence ID" value="GAA4988876.1"/>
    <property type="molecule type" value="Genomic_DNA"/>
</dbReference>
<dbReference type="Pfam" id="PF00171">
    <property type="entry name" value="Aldedh"/>
    <property type="match status" value="1"/>
</dbReference>
<keyword evidence="1" id="KW-0560">Oxidoreductase</keyword>
<sequence length="204" mass="21473">MPTPSASIPPAPTLAFRAVALQTRTRAVNALGTDEARAAIVDAIDRIGAQVAAATAKGAVVHTGGRVERHGGGHWIRPTVLTAVDHTMTVMREETFGPLLPVMPFTTEDEAVALANDSDYGLSGAVFGPDPAAARALARRLDVGAVSINDAALTALVHEGEKNSFRYSGLGGSRMGDASLRRFVRRQTLIGTTATGRDPWWHTP</sequence>
<dbReference type="SUPFAM" id="SSF53720">
    <property type="entry name" value="ALDH-like"/>
    <property type="match status" value="1"/>
</dbReference>
<evidence type="ECO:0000256" key="1">
    <source>
        <dbReference type="ARBA" id="ARBA00023002"/>
    </source>
</evidence>
<protein>
    <recommendedName>
        <fullName evidence="2">Aldehyde dehydrogenase domain-containing protein</fullName>
    </recommendedName>
</protein>
<dbReference type="InterPro" id="IPR016162">
    <property type="entry name" value="Ald_DH_N"/>
</dbReference>
<evidence type="ECO:0000259" key="2">
    <source>
        <dbReference type="Pfam" id="PF00171"/>
    </source>
</evidence>
<accession>A0ABP9I6T7</accession>
<proteinExistence type="predicted"/>
<evidence type="ECO:0000313" key="4">
    <source>
        <dbReference type="Proteomes" id="UP001500466"/>
    </source>
</evidence>
<gene>
    <name evidence="3" type="ORF">GCM10023205_69880</name>
</gene>
<dbReference type="PANTHER" id="PTHR43353">
    <property type="entry name" value="SUCCINATE-SEMIALDEHYDE DEHYDROGENASE, MITOCHONDRIAL"/>
    <property type="match status" value="1"/>
</dbReference>
<reference evidence="4" key="1">
    <citation type="journal article" date="2019" name="Int. J. Syst. Evol. Microbiol.">
        <title>The Global Catalogue of Microorganisms (GCM) 10K type strain sequencing project: providing services to taxonomists for standard genome sequencing and annotation.</title>
        <authorList>
            <consortium name="The Broad Institute Genomics Platform"/>
            <consortium name="The Broad Institute Genome Sequencing Center for Infectious Disease"/>
            <person name="Wu L."/>
            <person name="Ma J."/>
        </authorList>
    </citation>
    <scope>NUCLEOTIDE SEQUENCE [LARGE SCALE GENOMIC DNA]</scope>
    <source>
        <strain evidence="4">JCM 17986</strain>
    </source>
</reference>
<dbReference type="InterPro" id="IPR016163">
    <property type="entry name" value="Ald_DH_C"/>
</dbReference>
<evidence type="ECO:0000313" key="3">
    <source>
        <dbReference type="EMBL" id="GAA4988876.1"/>
    </source>
</evidence>